<proteinExistence type="predicted"/>
<dbReference type="HOGENOM" id="CLU_553099_0_0_0"/>
<dbReference type="Proteomes" id="UP000000496">
    <property type="component" value="Chromosome gsn.131"/>
</dbReference>
<evidence type="ECO:0000313" key="2">
    <source>
        <dbReference type="Proteomes" id="UP000000496"/>
    </source>
</evidence>
<dbReference type="AlphaFoldDB" id="F8L9K8"/>
<dbReference type="CDD" id="cd00761">
    <property type="entry name" value="Glyco_tranf_GTA_type"/>
    <property type="match status" value="1"/>
</dbReference>
<dbReference type="KEGG" id="sng:SNE_A16680"/>
<dbReference type="eggNOG" id="COG1216">
    <property type="taxonomic scope" value="Bacteria"/>
</dbReference>
<dbReference type="STRING" id="331113.SNE_A16680"/>
<evidence type="ECO:0000313" key="1">
    <source>
        <dbReference type="EMBL" id="CCB89545.1"/>
    </source>
</evidence>
<dbReference type="Gene3D" id="3.90.550.10">
    <property type="entry name" value="Spore Coat Polysaccharide Biosynthesis Protein SpsA, Chain A"/>
    <property type="match status" value="1"/>
</dbReference>
<protein>
    <submittedName>
        <fullName evidence="1">Uncharacterized protein</fullName>
    </submittedName>
</protein>
<dbReference type="OrthoDB" id="396512at2"/>
<reference evidence="1 2" key="2">
    <citation type="journal article" date="2011" name="Mol. Biol. Evol.">
        <title>Unity in variety--the pan-genome of the Chlamydiae.</title>
        <authorList>
            <person name="Collingro A."/>
            <person name="Tischler P."/>
            <person name="Weinmaier T."/>
            <person name="Penz T."/>
            <person name="Heinz E."/>
            <person name="Brunham R.C."/>
            <person name="Read T.D."/>
            <person name="Bavoil P.M."/>
            <person name="Sachse K."/>
            <person name="Kahane S."/>
            <person name="Friedman M.G."/>
            <person name="Rattei T."/>
            <person name="Myers G.S."/>
            <person name="Horn M."/>
        </authorList>
    </citation>
    <scope>NUCLEOTIDE SEQUENCE [LARGE SCALE GENOMIC DNA]</scope>
    <source>
        <strain evidence="2">ATCC VR-1471 / Z</strain>
    </source>
</reference>
<accession>F8L9K8</accession>
<name>F8L9K8_SIMNZ</name>
<dbReference type="EMBL" id="FR872582">
    <property type="protein sequence ID" value="CCB89545.1"/>
    <property type="molecule type" value="Genomic_DNA"/>
</dbReference>
<dbReference type="RefSeq" id="WP_013944011.1">
    <property type="nucleotide sequence ID" value="NC_015713.1"/>
</dbReference>
<organism evidence="1 2">
    <name type="scientific">Simkania negevensis (strain ATCC VR-1471 / DSM 27360 / Z)</name>
    <dbReference type="NCBI Taxonomy" id="331113"/>
    <lineage>
        <taxon>Bacteria</taxon>
        <taxon>Pseudomonadati</taxon>
        <taxon>Chlamydiota</taxon>
        <taxon>Chlamydiia</taxon>
        <taxon>Parachlamydiales</taxon>
        <taxon>Simkaniaceae</taxon>
        <taxon>Simkania</taxon>
    </lineage>
</organism>
<dbReference type="InterPro" id="IPR029044">
    <property type="entry name" value="Nucleotide-diphossugar_trans"/>
</dbReference>
<gene>
    <name evidence="1" type="ordered locus">SNE_A16680</name>
</gene>
<sequence length="493" mass="57336">MFKLLKKSQRQRAKVSLILLDWNVRESFHICHYLRSQTVSRDSFEIIVLEYYSQLTEAVKKFEEDIDTLAVLGMPDGCYYHKHLMYNIGALLAQGEIIVICDSDAMVKPTFIESILQFFETYPNHFLHMDQFRNHRQDLYPFSYPSFEEVIGPGCINYSDGKTTGVVETSDRLHRRNYGACLCMKRKDFFAIGGSDEHVDFVGHICGPYDLTFRLCNAGKEEVWHEEEFLYHTWHPGSDGIGEYLGPHDGYNVSSTSLEAIWTGRILPHVPHPLIIKIEQGKTVTEEEILKEGINDTHRQMTDLSFLKSAKSYAEKTYRFPLPKHSPLSSLHQLQFTFISLFQKVYGILKKKISQSPHASPSSPNVRFTLPILKKKISKLLTQAKQEWLTVTQATSGRKDLWNAISRLYHQKKPHYIVVNSKRDLMILSEFILWQGKMVLRPHNQIKLLYLNDLHDDKIKELLQTRPQLHLTANTVNEWKQMDQLKDLEYETL</sequence>
<keyword evidence="2" id="KW-1185">Reference proteome</keyword>
<reference key="1">
    <citation type="journal article" date="2011" name="Mol. Biol. Evol.">
        <title>Unity in variety -- the pan-genome of the Chlamydiae.</title>
        <authorList>
            <person name="Collingro A."/>
            <person name="Tischler P."/>
            <person name="Weinmaier T."/>
            <person name="Penz T."/>
            <person name="Heinz E."/>
            <person name="Brunham R.C."/>
            <person name="Read T.D."/>
            <person name="Bavoil P.M."/>
            <person name="Sachse K."/>
            <person name="Kahane S."/>
            <person name="Friedman M.G."/>
            <person name="Rattei T."/>
            <person name="Myers G.S.A."/>
            <person name="Horn M."/>
        </authorList>
    </citation>
    <scope>NUCLEOTIDE SEQUENCE</scope>
    <source>
        <strain>Z</strain>
    </source>
</reference>
<dbReference type="SUPFAM" id="SSF53448">
    <property type="entry name" value="Nucleotide-diphospho-sugar transferases"/>
    <property type="match status" value="1"/>
</dbReference>